<accession>A0A0S4UX40</accession>
<proteinExistence type="predicted"/>
<evidence type="ECO:0000313" key="1">
    <source>
        <dbReference type="EMBL" id="CUV26852.1"/>
    </source>
</evidence>
<dbReference type="AlphaFoldDB" id="A0A0S4UX40"/>
<reference evidence="1" key="1">
    <citation type="submission" date="2015-10" db="EMBL/GenBank/DDBJ databases">
        <authorList>
            <person name="Gilbert D.G."/>
        </authorList>
    </citation>
    <scope>NUCLEOTIDE SEQUENCE</scope>
    <source>
        <strain evidence="1">Phyl III-seqv23</strain>
    </source>
</reference>
<name>A0A0S4UX40_RALSL</name>
<sequence length="199" mass="22595">MARPPDTRRDLAIETIRRLCGEHGLKEGCRLAREQFADIPDGTWGRWRVQALGRAPEREEIERDARANMAAEVRENIPAVAELVPAAEALPAQRRALDFWRMLDELDEDARLLREFATTTGPDGKRKVKVPFALRDAHRMRCDLIRLALQHAEVAWSTERAARFHDAVLEEISAESPELAGRIIARLKRAASEAEQRGF</sequence>
<protein>
    <submittedName>
        <fullName evidence="1">Uncharacterized protein</fullName>
    </submittedName>
</protein>
<dbReference type="EMBL" id="LN899824">
    <property type="protein sequence ID" value="CUV26852.1"/>
    <property type="molecule type" value="Genomic_DNA"/>
</dbReference>
<organism evidence="1">
    <name type="scientific">Ralstonia solanacearum</name>
    <name type="common">Pseudomonas solanacearum</name>
    <dbReference type="NCBI Taxonomy" id="305"/>
    <lineage>
        <taxon>Bacteria</taxon>
        <taxon>Pseudomonadati</taxon>
        <taxon>Pseudomonadota</taxon>
        <taxon>Betaproteobacteria</taxon>
        <taxon>Burkholderiales</taxon>
        <taxon>Burkholderiaceae</taxon>
        <taxon>Ralstonia</taxon>
        <taxon>Ralstonia solanacearum species complex</taxon>
    </lineage>
</organism>
<gene>
    <name evidence="1" type="ORF">RUN1985_v1_10050</name>
</gene>